<accession>A0A380JV55</accession>
<organism evidence="2 3">
    <name type="scientific">Streptococcus equi subsp. equi</name>
    <dbReference type="NCBI Taxonomy" id="148942"/>
    <lineage>
        <taxon>Bacteria</taxon>
        <taxon>Bacillati</taxon>
        <taxon>Bacillota</taxon>
        <taxon>Bacilli</taxon>
        <taxon>Lactobacillales</taxon>
        <taxon>Streptococcaceae</taxon>
        <taxon>Streptococcus</taxon>
    </lineage>
</organism>
<dbReference type="RefSeq" id="WP_115251430.1">
    <property type="nucleotide sequence ID" value="NZ_UHFF01000002.1"/>
</dbReference>
<dbReference type="Pfam" id="PF22564">
    <property type="entry name" value="HAAS"/>
    <property type="match status" value="1"/>
</dbReference>
<dbReference type="InterPro" id="IPR025164">
    <property type="entry name" value="Toastrack_DUF4097"/>
</dbReference>
<dbReference type="Pfam" id="PF13349">
    <property type="entry name" value="DUF4097"/>
    <property type="match status" value="1"/>
</dbReference>
<protein>
    <submittedName>
        <fullName evidence="2">Membrane protein</fullName>
    </submittedName>
</protein>
<evidence type="ECO:0000313" key="2">
    <source>
        <dbReference type="EMBL" id="SUN49540.1"/>
    </source>
</evidence>
<name>A0A380JV55_9STRE</name>
<feature type="domain" description="DUF4097" evidence="1">
    <location>
        <begin position="155"/>
        <end position="333"/>
    </location>
</feature>
<gene>
    <name evidence="2" type="ORF">NCTC12092_01938</name>
</gene>
<reference evidence="2 3" key="1">
    <citation type="submission" date="2018-06" db="EMBL/GenBank/DDBJ databases">
        <authorList>
            <consortium name="Pathogen Informatics"/>
            <person name="Doyle S."/>
        </authorList>
    </citation>
    <scope>NUCLEOTIDE SEQUENCE [LARGE SCALE GENOMIC DNA]</scope>
    <source>
        <strain evidence="2 3">NCTC12092</strain>
    </source>
</reference>
<evidence type="ECO:0000259" key="1">
    <source>
        <dbReference type="Pfam" id="PF13349"/>
    </source>
</evidence>
<dbReference type="EMBL" id="UHFF01000002">
    <property type="protein sequence ID" value="SUN49540.1"/>
    <property type="molecule type" value="Genomic_DNA"/>
</dbReference>
<dbReference type="Proteomes" id="UP000254461">
    <property type="component" value="Unassembled WGS sequence"/>
</dbReference>
<sequence>MTKQDFLDKLKQQINHLPQKDYQEIIDHFTEYFDEAGPDHEQAILKELGNPEDIAKELLKALDLPEKTDEDDWTNWEIDNKTRSESNSQELEPIVDIRYSLLNHDLTIEAADIPYPTISYDDNRITISQDSAGMLNIIEDSAVQTIQYGFHFLDRWLAKYQPIILTLPVNHHLKKISGESDNNDVTIRHIHCDSIVSNTYNGTISISHLSDSTVNLSSKNGNIILEHCHIQSSKCQAKNANLSCDNSTLINCQLSNNNGNIRLEASQLTETSVENKNGNIIGQQLSFSNDITIINKNGIIDINCPRENLSYYDVKASNNNGFVTISQEAGRQTPFKAQLTISNNNGLISVN</sequence>
<proteinExistence type="predicted"/>
<dbReference type="AlphaFoldDB" id="A0A380JV55"/>
<evidence type="ECO:0000313" key="3">
    <source>
        <dbReference type="Proteomes" id="UP000254461"/>
    </source>
</evidence>